<dbReference type="GO" id="GO:0003735">
    <property type="term" value="F:structural constituent of ribosome"/>
    <property type="evidence" value="ECO:0007669"/>
    <property type="project" value="TreeGrafter"/>
</dbReference>
<keyword evidence="2" id="KW-1185">Reference proteome</keyword>
<dbReference type="GO" id="GO:0005763">
    <property type="term" value="C:mitochondrial small ribosomal subunit"/>
    <property type="evidence" value="ECO:0007669"/>
    <property type="project" value="TreeGrafter"/>
</dbReference>
<reference evidence="1 2" key="1">
    <citation type="submission" date="2009-08" db="EMBL/GenBank/DDBJ databases">
        <title>The Genome Sequence of Spizellomyces punctatus strain DAOM BR117.</title>
        <authorList>
            <consortium name="The Broad Institute Genome Sequencing Platform"/>
            <person name="Russ C."/>
            <person name="Cuomo C."/>
            <person name="Shea T."/>
            <person name="Young S.K."/>
            <person name="Zeng Q."/>
            <person name="Koehrsen M."/>
            <person name="Haas B."/>
            <person name="Borodovsky M."/>
            <person name="Guigo R."/>
            <person name="Alvarado L."/>
            <person name="Berlin A."/>
            <person name="Bochicchio J."/>
            <person name="Borenstein D."/>
            <person name="Chapman S."/>
            <person name="Chen Z."/>
            <person name="Engels R."/>
            <person name="Freedman E."/>
            <person name="Gellesch M."/>
            <person name="Goldberg J."/>
            <person name="Griggs A."/>
            <person name="Gujja S."/>
            <person name="Heiman D."/>
            <person name="Hepburn T."/>
            <person name="Howarth C."/>
            <person name="Jen D."/>
            <person name="Larson L."/>
            <person name="Lewis B."/>
            <person name="Mehta T."/>
            <person name="Park D."/>
            <person name="Pearson M."/>
            <person name="Roberts A."/>
            <person name="Saif S."/>
            <person name="Shenoy N."/>
            <person name="Sisk P."/>
            <person name="Stolte C."/>
            <person name="Sykes S."/>
            <person name="Thomson T."/>
            <person name="Walk T."/>
            <person name="White J."/>
            <person name="Yandava C."/>
            <person name="Burger G."/>
            <person name="Gray M.W."/>
            <person name="Holland P.W.H."/>
            <person name="King N."/>
            <person name="Lang F.B.F."/>
            <person name="Roger A.J."/>
            <person name="Ruiz-Trillo I."/>
            <person name="Lander E."/>
            <person name="Nusbaum C."/>
        </authorList>
    </citation>
    <scope>NUCLEOTIDE SEQUENCE [LARGE SCALE GENOMIC DNA]</scope>
    <source>
        <strain evidence="1 2">DAOM BR117</strain>
    </source>
</reference>
<dbReference type="Pfam" id="PF12298">
    <property type="entry name" value="Bot1p"/>
    <property type="match status" value="1"/>
</dbReference>
<gene>
    <name evidence="1" type="ORF">SPPG_01299</name>
</gene>
<protein>
    <submittedName>
        <fullName evidence="1">Uncharacterized protein</fullName>
    </submittedName>
</protein>
<dbReference type="AlphaFoldDB" id="A0A0L0HRT7"/>
<sequence>MLRTRTSTAVFRRPILSRSFRTTPKCRDEAVSDESSQSAETKLTLTPQELARQRADAWLKEESGGLKFKNASTATFVGKGDRPFPMNPLFRPQAPLNDATRNEIFKFYLEDPKHWTPRALAEHFGLSIVRVQAILRLKALGEQWKKEDKPLQTELTRGMENMLNSVELKPGQRRLRPREQLRSTPAKRLQPFFRMMNEEELFTPEDAAKLMQMDPYANLQRKLDEAADHVFQMEAPKSKEVSKPLREDAAQKSRFQFMIVDNGNVEKAKVLIRDRDGKLRNATVEERFRRKNQKPKFIM</sequence>
<dbReference type="PANTHER" id="PTHR28158:SF1">
    <property type="entry name" value="SMALL RIBOSOMAL SUBUNIT PROTEIN MS45"/>
    <property type="match status" value="1"/>
</dbReference>
<dbReference type="STRING" id="645134.A0A0L0HRT7"/>
<name>A0A0L0HRT7_SPIPD</name>
<dbReference type="RefSeq" id="XP_016611882.1">
    <property type="nucleotide sequence ID" value="XM_016749621.1"/>
</dbReference>
<dbReference type="eggNOG" id="ENOG502S81B">
    <property type="taxonomic scope" value="Eukaryota"/>
</dbReference>
<dbReference type="GeneID" id="27684971"/>
<dbReference type="FunCoup" id="A0A0L0HRT7">
    <property type="interactions" value="28"/>
</dbReference>
<proteinExistence type="predicted"/>
<evidence type="ECO:0000313" key="1">
    <source>
        <dbReference type="EMBL" id="KND03843.1"/>
    </source>
</evidence>
<organism evidence="1 2">
    <name type="scientific">Spizellomyces punctatus (strain DAOM BR117)</name>
    <dbReference type="NCBI Taxonomy" id="645134"/>
    <lineage>
        <taxon>Eukaryota</taxon>
        <taxon>Fungi</taxon>
        <taxon>Fungi incertae sedis</taxon>
        <taxon>Chytridiomycota</taxon>
        <taxon>Chytridiomycota incertae sedis</taxon>
        <taxon>Chytridiomycetes</taxon>
        <taxon>Spizellomycetales</taxon>
        <taxon>Spizellomycetaceae</taxon>
        <taxon>Spizellomyces</taxon>
    </lineage>
</organism>
<dbReference type="OMA" id="FHEWANG"/>
<accession>A0A0L0HRT7</accession>
<dbReference type="GO" id="GO:0032543">
    <property type="term" value="P:mitochondrial translation"/>
    <property type="evidence" value="ECO:0007669"/>
    <property type="project" value="TreeGrafter"/>
</dbReference>
<dbReference type="InParanoid" id="A0A0L0HRT7"/>
<dbReference type="PANTHER" id="PTHR28158">
    <property type="entry name" value="37S RIBOSOMAL PROTEIN S35, MITOCHONDRIAL"/>
    <property type="match status" value="1"/>
</dbReference>
<dbReference type="InterPro" id="IPR021036">
    <property type="entry name" value="Ribosomal_mS45"/>
</dbReference>
<dbReference type="EMBL" id="KQ257451">
    <property type="protein sequence ID" value="KND03843.1"/>
    <property type="molecule type" value="Genomic_DNA"/>
</dbReference>
<dbReference type="Proteomes" id="UP000053201">
    <property type="component" value="Unassembled WGS sequence"/>
</dbReference>
<dbReference type="OrthoDB" id="10052321at2759"/>
<dbReference type="VEuPathDB" id="FungiDB:SPPG_01299"/>
<evidence type="ECO:0000313" key="2">
    <source>
        <dbReference type="Proteomes" id="UP000053201"/>
    </source>
</evidence>